<evidence type="ECO:0000313" key="3">
    <source>
        <dbReference type="Proteomes" id="UP000242814"/>
    </source>
</evidence>
<proteinExistence type="predicted"/>
<evidence type="ECO:0000313" key="2">
    <source>
        <dbReference type="EMBL" id="ODH25657.1"/>
    </source>
</evidence>
<name>A0A1D2JB18_PARBR</name>
<dbReference type="Proteomes" id="UP000242814">
    <property type="component" value="Unassembled WGS sequence"/>
</dbReference>
<comment type="caution">
    <text evidence="2">The sequence shown here is derived from an EMBL/GenBank/DDBJ whole genome shotgun (WGS) entry which is preliminary data.</text>
</comment>
<organism evidence="2 3">
    <name type="scientific">Paracoccidioides brasiliensis</name>
    <dbReference type="NCBI Taxonomy" id="121759"/>
    <lineage>
        <taxon>Eukaryota</taxon>
        <taxon>Fungi</taxon>
        <taxon>Dikarya</taxon>
        <taxon>Ascomycota</taxon>
        <taxon>Pezizomycotina</taxon>
        <taxon>Eurotiomycetes</taxon>
        <taxon>Eurotiomycetidae</taxon>
        <taxon>Onygenales</taxon>
        <taxon>Ajellomycetaceae</taxon>
        <taxon>Paracoccidioides</taxon>
    </lineage>
</organism>
<reference evidence="2 3" key="1">
    <citation type="submission" date="2016-06" db="EMBL/GenBank/DDBJ databases">
        <authorList>
            <person name="Kjaerup R.B."/>
            <person name="Dalgaard T.S."/>
            <person name="Juul-Madsen H.R."/>
        </authorList>
    </citation>
    <scope>NUCLEOTIDE SEQUENCE [LARGE SCALE GENOMIC DNA]</scope>
    <source>
        <strain evidence="2 3">Pb300</strain>
    </source>
</reference>
<accession>A0A1D2JB18</accession>
<dbReference type="EMBL" id="LZYO01000221">
    <property type="protein sequence ID" value="ODH25657.1"/>
    <property type="molecule type" value="Genomic_DNA"/>
</dbReference>
<feature type="compositionally biased region" description="Basic and acidic residues" evidence="1">
    <location>
        <begin position="75"/>
        <end position="89"/>
    </location>
</feature>
<feature type="region of interest" description="Disordered" evidence="1">
    <location>
        <begin position="54"/>
        <end position="95"/>
    </location>
</feature>
<sequence>MACQLFPSTLDVVRGIARPPPSLSGRRHAISEIGHQDVLCMQWIGMEGLSARCQALSPGPSNTSTDQAGAEVDQPGERRGGGGIEERSRGAKLRK</sequence>
<gene>
    <name evidence="2" type="ORF">ACO22_05173</name>
</gene>
<evidence type="ECO:0000256" key="1">
    <source>
        <dbReference type="SAM" id="MobiDB-lite"/>
    </source>
</evidence>
<dbReference type="AlphaFoldDB" id="A0A1D2JB18"/>
<protein>
    <submittedName>
        <fullName evidence="2">Uncharacterized protein</fullName>
    </submittedName>
</protein>